<dbReference type="InterPro" id="IPR010982">
    <property type="entry name" value="Lambda_DNA-bd_dom_sf"/>
</dbReference>
<sequence length="450" mass="49102">MKTPRRGLIADRERAGHTQESLAAALGVDVKTVRNWENGTYKPRTPDLHRRLASELRITRRQLTLRLDPSAANVSASSDQHHDDERSGSGPLVQDRTADADGLIRTRESLADSREDTSWPAVGALSLVHNDIPQLRRVLDTRDQPVDGPIRPLHELTLAVRAVVGLRLQSDYAVLAAAVVDLLPELHRAVLTAPSGLEAEYAGLLARVYRAADAIADKHGYYDLSARIIDLMKDAAQLSGDDLLVGSAAYVRGEVFFASEDLEAGRLMLTTAADRIDVNASETAAATYGTLHMRAAVMAARAGRALRARDHIEEAQQAARQVDEGVHLGTAFGPPSVRIHWLALSVELGDVGAALRLASGWAPPTRMPAERRSHFYIDLGRAFHLADQPARVLSAFREAKRIAPEHVREHPQVIEVIDHLELTTRGDLRDAFSDFAATLAKPQGRSSFGP</sequence>
<dbReference type="EMBL" id="NMQU01000158">
    <property type="protein sequence ID" value="OXM43152.1"/>
    <property type="molecule type" value="Genomic_DNA"/>
</dbReference>
<dbReference type="InterPro" id="IPR001387">
    <property type="entry name" value="Cro/C1-type_HTH"/>
</dbReference>
<accession>A0A229R903</accession>
<name>A0A229R903_AMYAL</name>
<evidence type="ECO:0000256" key="1">
    <source>
        <dbReference type="SAM" id="MobiDB-lite"/>
    </source>
</evidence>
<dbReference type="AlphaFoldDB" id="A0A229R903"/>
<feature type="domain" description="HTH cro/C1-type" evidence="2">
    <location>
        <begin position="8"/>
        <end position="63"/>
    </location>
</feature>
<dbReference type="SMART" id="SM00530">
    <property type="entry name" value="HTH_XRE"/>
    <property type="match status" value="1"/>
</dbReference>
<dbReference type="Proteomes" id="UP000215563">
    <property type="component" value="Unassembled WGS sequence"/>
</dbReference>
<comment type="caution">
    <text evidence="3">The sequence shown here is derived from an EMBL/GenBank/DDBJ whole genome shotgun (WGS) entry which is preliminary data.</text>
</comment>
<dbReference type="PROSITE" id="PS50943">
    <property type="entry name" value="HTH_CROC1"/>
    <property type="match status" value="1"/>
</dbReference>
<protein>
    <recommendedName>
        <fullName evidence="2">HTH cro/C1-type domain-containing protein</fullName>
    </recommendedName>
</protein>
<evidence type="ECO:0000259" key="2">
    <source>
        <dbReference type="PROSITE" id="PS50943"/>
    </source>
</evidence>
<gene>
    <name evidence="3" type="ORF">CFP75_39825</name>
</gene>
<feature type="region of interest" description="Disordered" evidence="1">
    <location>
        <begin position="69"/>
        <end position="99"/>
    </location>
</feature>
<organism evidence="3 4">
    <name type="scientific">Amycolatopsis alba DSM 44262</name>
    <dbReference type="NCBI Taxonomy" id="1125972"/>
    <lineage>
        <taxon>Bacteria</taxon>
        <taxon>Bacillati</taxon>
        <taxon>Actinomycetota</taxon>
        <taxon>Actinomycetes</taxon>
        <taxon>Pseudonocardiales</taxon>
        <taxon>Pseudonocardiaceae</taxon>
        <taxon>Amycolatopsis</taxon>
    </lineage>
</organism>
<evidence type="ECO:0000313" key="4">
    <source>
        <dbReference type="Proteomes" id="UP000215563"/>
    </source>
</evidence>
<reference evidence="3 4" key="1">
    <citation type="submission" date="2017-07" db="EMBL/GenBank/DDBJ databases">
        <title>Amycolatopsis alba DSM 44262 Genome sequencing and assembly.</title>
        <authorList>
            <person name="Kaur N."/>
            <person name="Mayilraj S."/>
        </authorList>
    </citation>
    <scope>NUCLEOTIDE SEQUENCE [LARGE SCALE GENOMIC DNA]</scope>
    <source>
        <strain evidence="3 4">DSM 44262</strain>
    </source>
</reference>
<dbReference type="Pfam" id="PF01381">
    <property type="entry name" value="HTH_3"/>
    <property type="match status" value="1"/>
</dbReference>
<dbReference type="RefSeq" id="WP_093976681.1">
    <property type="nucleotide sequence ID" value="NZ_KB913032.1"/>
</dbReference>
<dbReference type="OrthoDB" id="3504495at2"/>
<keyword evidence="4" id="KW-1185">Reference proteome</keyword>
<evidence type="ECO:0000313" key="3">
    <source>
        <dbReference type="EMBL" id="OXM43152.1"/>
    </source>
</evidence>
<dbReference type="SUPFAM" id="SSF47413">
    <property type="entry name" value="lambda repressor-like DNA-binding domains"/>
    <property type="match status" value="1"/>
</dbReference>
<dbReference type="GO" id="GO:0003677">
    <property type="term" value="F:DNA binding"/>
    <property type="evidence" value="ECO:0007669"/>
    <property type="project" value="InterPro"/>
</dbReference>
<dbReference type="Gene3D" id="1.10.260.40">
    <property type="entry name" value="lambda repressor-like DNA-binding domains"/>
    <property type="match status" value="1"/>
</dbReference>
<proteinExistence type="predicted"/>
<dbReference type="CDD" id="cd00093">
    <property type="entry name" value="HTH_XRE"/>
    <property type="match status" value="1"/>
</dbReference>